<dbReference type="CDD" id="cd01299">
    <property type="entry name" value="Met_dep_hydrolase_A"/>
    <property type="match status" value="1"/>
</dbReference>
<dbReference type="GO" id="GO:0016810">
    <property type="term" value="F:hydrolase activity, acting on carbon-nitrogen (but not peptide) bonds"/>
    <property type="evidence" value="ECO:0007669"/>
    <property type="project" value="InterPro"/>
</dbReference>
<dbReference type="SUPFAM" id="SSF51556">
    <property type="entry name" value="Metallo-dependent hydrolases"/>
    <property type="match status" value="1"/>
</dbReference>
<dbReference type="PANTHER" id="PTHR43135:SF3">
    <property type="entry name" value="ALPHA-D-RIBOSE 1-METHYLPHOSPHONATE 5-TRIPHOSPHATE DIPHOSPHATASE"/>
    <property type="match status" value="1"/>
</dbReference>
<proteinExistence type="predicted"/>
<dbReference type="Gene3D" id="3.20.20.140">
    <property type="entry name" value="Metal-dependent hydrolases"/>
    <property type="match status" value="1"/>
</dbReference>
<name>A0AB39HPQ4_9BACI</name>
<organism evidence="2">
    <name type="scientific">Ornithinibacillus sp. 4-3</name>
    <dbReference type="NCBI Taxonomy" id="3231488"/>
    <lineage>
        <taxon>Bacteria</taxon>
        <taxon>Bacillati</taxon>
        <taxon>Bacillota</taxon>
        <taxon>Bacilli</taxon>
        <taxon>Bacillales</taxon>
        <taxon>Bacillaceae</taxon>
        <taxon>Ornithinibacillus</taxon>
    </lineage>
</organism>
<dbReference type="InterPro" id="IPR057744">
    <property type="entry name" value="OTAase-like"/>
</dbReference>
<dbReference type="InterPro" id="IPR006680">
    <property type="entry name" value="Amidohydro-rel"/>
</dbReference>
<reference evidence="2" key="1">
    <citation type="submission" date="2024-07" db="EMBL/GenBank/DDBJ databases">
        <title>Halotolerant mesophilic bacterium Ornithinibacillus sp. 4-3, sp. nov., isolated from soil.</title>
        <authorList>
            <person name="Sidarenka A.V."/>
            <person name="Guliayeva D.E."/>
            <person name="Leanovich S.I."/>
            <person name="Hileuskaya K.S."/>
            <person name="Akhremchuk A.E."/>
            <person name="Sikolenko M.A."/>
            <person name="Valentovich L.N."/>
        </authorList>
    </citation>
    <scope>NUCLEOTIDE SEQUENCE</scope>
    <source>
        <strain evidence="2">4-3</strain>
    </source>
</reference>
<dbReference type="Gene3D" id="2.30.40.10">
    <property type="entry name" value="Urease, subunit C, domain 1"/>
    <property type="match status" value="1"/>
</dbReference>
<dbReference type="RefSeq" id="WP_368653851.1">
    <property type="nucleotide sequence ID" value="NZ_CP162599.1"/>
</dbReference>
<dbReference type="SUPFAM" id="SSF51338">
    <property type="entry name" value="Composite domain of metallo-dependent hydrolases"/>
    <property type="match status" value="1"/>
</dbReference>
<accession>A0AB39HPQ4</accession>
<dbReference type="InterPro" id="IPR051781">
    <property type="entry name" value="Metallo-dep_Hydrolase"/>
</dbReference>
<evidence type="ECO:0000313" key="2">
    <source>
        <dbReference type="EMBL" id="XDK33168.1"/>
    </source>
</evidence>
<dbReference type="AlphaFoldDB" id="A0AB39HPQ4"/>
<sequence length="390" mass="42397">MRTVIKNCNIIDGIQNNPIRNAHIFIKDDEIENVTVGNLENVRDDDLILNCTGKYVIPGLIDCHVHLVCDGGKDPQSMIMASDDEMVTLHAYKSALDTLRLGITTVRDLASPGRTIINLRDAINDNVLVGPTILASGPAVCMTGGHVHYLGIEADGSAEVRKATRKVLKDGADFVKVMATGGIATHGETPGSSQLTVEELSAAKEEAHKKNKMIAAHAQGLEGIMNCIDIGIDTIEHGIYADEQALYLMKEKGIFLVPTIIVMQRLATSEAVPKWLREKAEAVVEPHQKMLEMAIKIGVKIATGTDCGSPVTPPEYYFDELTIMEDAGMTPMEVIKSSTKIAAECLGLKDRGTITNGQKADLLILNENPLENLHTLKNRNQVIKNGKFVQ</sequence>
<dbReference type="EMBL" id="CP162599">
    <property type="protein sequence ID" value="XDK33168.1"/>
    <property type="molecule type" value="Genomic_DNA"/>
</dbReference>
<gene>
    <name evidence="2" type="ORF">AB4Y30_02025</name>
</gene>
<evidence type="ECO:0000259" key="1">
    <source>
        <dbReference type="Pfam" id="PF01979"/>
    </source>
</evidence>
<dbReference type="Pfam" id="PF01979">
    <property type="entry name" value="Amidohydro_1"/>
    <property type="match status" value="1"/>
</dbReference>
<dbReference type="InterPro" id="IPR032466">
    <property type="entry name" value="Metal_Hydrolase"/>
</dbReference>
<protein>
    <submittedName>
        <fullName evidence="2">Amidohydrolase family protein</fullName>
    </submittedName>
</protein>
<dbReference type="InterPro" id="IPR011059">
    <property type="entry name" value="Metal-dep_hydrolase_composite"/>
</dbReference>
<dbReference type="PANTHER" id="PTHR43135">
    <property type="entry name" value="ALPHA-D-RIBOSE 1-METHYLPHOSPHONATE 5-TRIPHOSPHATE DIPHOSPHATASE"/>
    <property type="match status" value="1"/>
</dbReference>
<feature type="domain" description="Amidohydrolase-related" evidence="1">
    <location>
        <begin position="55"/>
        <end position="389"/>
    </location>
</feature>